<name>A0A923GG65_9PSED</name>
<dbReference type="RefSeq" id="WP_186601427.1">
    <property type="nucleotide sequence ID" value="NZ_JABWRP020000003.1"/>
</dbReference>
<dbReference type="Proteomes" id="UP000628137">
    <property type="component" value="Unassembled WGS sequence"/>
</dbReference>
<dbReference type="InterPro" id="IPR010376">
    <property type="entry name" value="GBBH-like_N"/>
</dbReference>
<dbReference type="PANTHER" id="PTHR35303:SF8">
    <property type="entry name" value="GAMMA-BUTYROBETAINE HYDROXYLASE-LIKE N-TERMINAL DOMAIN-CONTAINING PROTEIN"/>
    <property type="match status" value="1"/>
</dbReference>
<protein>
    <submittedName>
        <fullName evidence="4">DUF971 domain-containing protein</fullName>
    </submittedName>
</protein>
<reference evidence="5" key="3">
    <citation type="submission" date="2021-06" db="EMBL/GenBank/DDBJ databases">
        <title>Updating the genus Pseudomonas: Description of 43 new species and partition of the Pseudomonas putida group.</title>
        <authorList>
            <person name="Girard L."/>
            <person name="Lood C."/>
            <person name="Vandamme P."/>
            <person name="Rokni-Zadeh H."/>
            <person name="Van Noort V."/>
            <person name="Hofte M."/>
            <person name="Lavigne R."/>
            <person name="De Mot R."/>
        </authorList>
    </citation>
    <scope>NUCLEOTIDE SEQUENCE</scope>
    <source>
        <strain evidence="5">RW4S2</strain>
    </source>
</reference>
<keyword evidence="1" id="KW-0479">Metal-binding</keyword>
<dbReference type="InterPro" id="IPR038492">
    <property type="entry name" value="GBBH-like_N_sf"/>
</dbReference>
<keyword evidence="2" id="KW-0408">Iron</keyword>
<feature type="domain" description="Gamma-butyrobetaine hydroxylase-like N-terminal" evidence="3">
    <location>
        <begin position="7"/>
        <end position="88"/>
    </location>
</feature>
<evidence type="ECO:0000313" key="5">
    <source>
        <dbReference type="EMBL" id="MBV4540597.1"/>
    </source>
</evidence>
<accession>A0A923GG65</accession>
<evidence type="ECO:0000313" key="6">
    <source>
        <dbReference type="Proteomes" id="UP000628137"/>
    </source>
</evidence>
<proteinExistence type="predicted"/>
<dbReference type="EMBL" id="JABWRP010000003">
    <property type="protein sequence ID" value="MBC3469902.1"/>
    <property type="molecule type" value="Genomic_DNA"/>
</dbReference>
<evidence type="ECO:0000256" key="1">
    <source>
        <dbReference type="ARBA" id="ARBA00022723"/>
    </source>
</evidence>
<gene>
    <name evidence="5" type="ORF">HU738_006000</name>
    <name evidence="4" type="ORF">HU738_04975</name>
</gene>
<organism evidence="4">
    <name type="scientific">Pseudomonas vlassakiae</name>
    <dbReference type="NCBI Taxonomy" id="485888"/>
    <lineage>
        <taxon>Bacteria</taxon>
        <taxon>Pseudomonadati</taxon>
        <taxon>Pseudomonadota</taxon>
        <taxon>Gammaproteobacteria</taxon>
        <taxon>Pseudomonadales</taxon>
        <taxon>Pseudomonadaceae</taxon>
        <taxon>Pseudomonas</taxon>
    </lineage>
</organism>
<sequence length="93" mass="10314">MNSPSAIRNQREAGLLSVQWQDAEQVISHARLRGACPCSQCRAARLRGAIGVVQDDVRVEHIEPQGYGVQLLFSDGHQRGIYPWEYLRGLGVA</sequence>
<dbReference type="EMBL" id="JABWRP020000003">
    <property type="protein sequence ID" value="MBV4540597.1"/>
    <property type="molecule type" value="Genomic_DNA"/>
</dbReference>
<dbReference type="PANTHER" id="PTHR35303">
    <property type="entry name" value="OS02G0197800 PROTEIN"/>
    <property type="match status" value="1"/>
</dbReference>
<dbReference type="GO" id="GO:0046872">
    <property type="term" value="F:metal ion binding"/>
    <property type="evidence" value="ECO:0007669"/>
    <property type="project" value="UniProtKB-KW"/>
</dbReference>
<reference evidence="4" key="2">
    <citation type="submission" date="2020-07" db="EMBL/GenBank/DDBJ databases">
        <authorList>
            <person name="Lood C."/>
            <person name="Girard L."/>
        </authorList>
    </citation>
    <scope>NUCLEOTIDE SEQUENCE</scope>
    <source>
        <strain evidence="4">RW4S2</strain>
    </source>
</reference>
<dbReference type="AlphaFoldDB" id="A0A923GG65"/>
<dbReference type="Pfam" id="PF06155">
    <property type="entry name" value="GBBH-like_N"/>
    <property type="match status" value="1"/>
</dbReference>
<comment type="caution">
    <text evidence="4">The sequence shown here is derived from an EMBL/GenBank/DDBJ whole genome shotgun (WGS) entry which is preliminary data.</text>
</comment>
<dbReference type="Gene3D" id="3.30.2020.30">
    <property type="match status" value="1"/>
</dbReference>
<reference evidence="4 6" key="1">
    <citation type="journal article" date="2020" name="Microorganisms">
        <title>Reliable Identification of Environmental Pseudomonas Isolates Using the rpoD Gene.</title>
        <authorList>
            <consortium name="The Broad Institute Genome Sequencing Platform"/>
            <person name="Girard L."/>
            <person name="Lood C."/>
            <person name="Rokni-Zadeh H."/>
            <person name="van Noort V."/>
            <person name="Lavigne R."/>
            <person name="De Mot R."/>
        </authorList>
    </citation>
    <scope>NUCLEOTIDE SEQUENCE</scope>
    <source>
        <strain evidence="4 6">RW4S2</strain>
    </source>
</reference>
<evidence type="ECO:0000256" key="2">
    <source>
        <dbReference type="ARBA" id="ARBA00023004"/>
    </source>
</evidence>
<evidence type="ECO:0000259" key="3">
    <source>
        <dbReference type="Pfam" id="PF06155"/>
    </source>
</evidence>
<evidence type="ECO:0000313" key="4">
    <source>
        <dbReference type="EMBL" id="MBC3469902.1"/>
    </source>
</evidence>
<keyword evidence="6" id="KW-1185">Reference proteome</keyword>